<accession>A0AAJ6BP73</accession>
<keyword evidence="3" id="KW-1134">Transmembrane beta strand</keyword>
<evidence type="ECO:0000259" key="13">
    <source>
        <dbReference type="Pfam" id="PF00593"/>
    </source>
</evidence>
<feature type="chain" id="PRO_5042609234" evidence="12">
    <location>
        <begin position="26"/>
        <end position="790"/>
    </location>
</feature>
<keyword evidence="9 11" id="KW-0472">Membrane</keyword>
<gene>
    <name evidence="15" type="ORF">P0Y56_14090</name>
</gene>
<evidence type="ECO:0000256" key="12">
    <source>
        <dbReference type="SAM" id="SignalP"/>
    </source>
</evidence>
<keyword evidence="2" id="KW-0813">Transport</keyword>
<evidence type="ECO:0000256" key="6">
    <source>
        <dbReference type="ARBA" id="ARBA00023004"/>
    </source>
</evidence>
<evidence type="ECO:0000256" key="4">
    <source>
        <dbReference type="ARBA" id="ARBA00022496"/>
    </source>
</evidence>
<dbReference type="KEGG" id="acob:P0Y56_14090"/>
<dbReference type="InterPro" id="IPR039426">
    <property type="entry name" value="TonB-dep_rcpt-like"/>
</dbReference>
<dbReference type="InterPro" id="IPR012910">
    <property type="entry name" value="Plug_dom"/>
</dbReference>
<keyword evidence="15" id="KW-0675">Receptor</keyword>
<sequence>MRTPISVARGWKLALTMCGSALALAAGSQAYAQDAAPADASANAGSADTQSADRIEEIVVTARYRKENLQATPLAITALSGDDLAARSVTNVTDLSGQAPNLTINPGGAGYGPAAFATIRGIGMNDFSLAFEPGVAMYIDGVYEARPIGAAMDLLDLEQIEVLRGPQGTLFGQNAIGGAIHLISKKPDGNGGGYIEATMGRFDRRAIKASFDATLVPDRVFVRLSGSSNTRDGYFKVYDFACAHPDLAGSLLPTTTAKDCQVDTEGDVNIQTMRGAIRFIATDNLEFNVVADYENQHQKQPADKLAVIATSGDGAGYTPVWNATVAIPFYGIPYDDRFVTNSPYSSYNNFRSDITGLDYPNRNDVKQYGVSGTLDWRLGDHISLKSITAYRHYRADFGVNSSGSPLAINLTDEHDPHRQFSQELTLSGDNGPIEWTVGGYYYDGHDGDFGTAEVYPPTIIAFYFDDEQDQSNKAAFVHAVYHATEKLSVTGGIRYTDEKKSISILRRSLIDDELLFPVTDLSERDKKWSPMANIAYQWTPDVMTYIQVATGFRGGGFSPRPNDQTQIKSFGSESLTSYEAGFKSSLFDRRVRLNGAVFYSKYKGIQLPSLYVDDNNIIATVTQNVGKAHMEGAELELEIRPVTGFELNANAGYLHYKNDDLGSAAGVGGGPTLDTVPARTPKFTFSAGAQYEIPTAAGWTITPRADLVYQSKVYFNSSNTEFSSQDGYALVNARITFLAPGGDWSFAVFGTNLTNKVYSTGALDLIDGFGTGELSIAPPREWGVTARRSF</sequence>
<evidence type="ECO:0000256" key="3">
    <source>
        <dbReference type="ARBA" id="ARBA00022452"/>
    </source>
</evidence>
<reference evidence="15" key="1">
    <citation type="submission" date="2023-03" db="EMBL/GenBank/DDBJ databases">
        <title>Andean soil-derived lignocellulolytic bacterial consortium as a source of novel taxa and putative plastic-active enzymes.</title>
        <authorList>
            <person name="Diaz-Garcia L."/>
            <person name="Chuvochina M."/>
            <person name="Feuerriegel G."/>
            <person name="Bunk B."/>
            <person name="Sproer C."/>
            <person name="Streit W.R."/>
            <person name="Rodriguez L.M."/>
            <person name="Overmann J."/>
            <person name="Jimenez D.J."/>
        </authorList>
    </citation>
    <scope>NUCLEOTIDE SEQUENCE</scope>
    <source>
        <strain evidence="15">MAG 26</strain>
    </source>
</reference>
<feature type="domain" description="TonB-dependent receptor plug" evidence="14">
    <location>
        <begin position="69"/>
        <end position="179"/>
    </location>
</feature>
<evidence type="ECO:0000256" key="11">
    <source>
        <dbReference type="RuleBase" id="RU003357"/>
    </source>
</evidence>
<dbReference type="Gene3D" id="2.40.170.20">
    <property type="entry name" value="TonB-dependent receptor, beta-barrel domain"/>
    <property type="match status" value="1"/>
</dbReference>
<dbReference type="GO" id="GO:0009279">
    <property type="term" value="C:cell outer membrane"/>
    <property type="evidence" value="ECO:0007669"/>
    <property type="project" value="UniProtKB-SubCell"/>
</dbReference>
<name>A0AAJ6BP73_9SPHN</name>
<dbReference type="AlphaFoldDB" id="A0AAJ6BP73"/>
<evidence type="ECO:0000259" key="14">
    <source>
        <dbReference type="Pfam" id="PF07715"/>
    </source>
</evidence>
<comment type="similarity">
    <text evidence="11">Belongs to the TonB-dependent receptor family.</text>
</comment>
<evidence type="ECO:0000256" key="5">
    <source>
        <dbReference type="ARBA" id="ARBA00022692"/>
    </source>
</evidence>
<organism evidence="15 16">
    <name type="scientific">Candidatus Andeanibacterium colombiense</name>
    <dbReference type="NCBI Taxonomy" id="3121345"/>
    <lineage>
        <taxon>Bacteria</taxon>
        <taxon>Pseudomonadati</taxon>
        <taxon>Pseudomonadota</taxon>
        <taxon>Alphaproteobacteria</taxon>
        <taxon>Sphingomonadales</taxon>
        <taxon>Sphingomonadaceae</taxon>
        <taxon>Candidatus Andeanibacterium</taxon>
    </lineage>
</organism>
<evidence type="ECO:0000256" key="10">
    <source>
        <dbReference type="ARBA" id="ARBA00023237"/>
    </source>
</evidence>
<evidence type="ECO:0000313" key="16">
    <source>
        <dbReference type="Proteomes" id="UP001218362"/>
    </source>
</evidence>
<keyword evidence="7" id="KW-0406">Ion transport</keyword>
<dbReference type="CDD" id="cd01347">
    <property type="entry name" value="ligand_gated_channel"/>
    <property type="match status" value="1"/>
</dbReference>
<protein>
    <submittedName>
        <fullName evidence="15">TonB-dependent receptor</fullName>
    </submittedName>
</protein>
<proteinExistence type="inferred from homology"/>
<keyword evidence="8 11" id="KW-0798">TonB box</keyword>
<evidence type="ECO:0000256" key="2">
    <source>
        <dbReference type="ARBA" id="ARBA00022448"/>
    </source>
</evidence>
<evidence type="ECO:0000256" key="8">
    <source>
        <dbReference type="ARBA" id="ARBA00023077"/>
    </source>
</evidence>
<dbReference type="PANTHER" id="PTHR32552:SF81">
    <property type="entry name" value="TONB-DEPENDENT OUTER MEMBRANE RECEPTOR"/>
    <property type="match status" value="1"/>
</dbReference>
<dbReference type="PANTHER" id="PTHR32552">
    <property type="entry name" value="FERRICHROME IRON RECEPTOR-RELATED"/>
    <property type="match status" value="1"/>
</dbReference>
<dbReference type="EMBL" id="CP119316">
    <property type="protein sequence ID" value="WEK46135.1"/>
    <property type="molecule type" value="Genomic_DNA"/>
</dbReference>
<keyword evidence="6" id="KW-0408">Iron</keyword>
<dbReference type="Proteomes" id="UP001218362">
    <property type="component" value="Chromosome"/>
</dbReference>
<comment type="subcellular location">
    <subcellularLocation>
        <location evidence="1">Cell outer membrane</location>
        <topology evidence="1">Multi-pass membrane protein</topology>
    </subcellularLocation>
</comment>
<dbReference type="InterPro" id="IPR000531">
    <property type="entry name" value="Beta-barrel_TonB"/>
</dbReference>
<evidence type="ECO:0000313" key="15">
    <source>
        <dbReference type="EMBL" id="WEK46135.1"/>
    </source>
</evidence>
<dbReference type="SUPFAM" id="SSF56935">
    <property type="entry name" value="Porins"/>
    <property type="match status" value="1"/>
</dbReference>
<evidence type="ECO:0000256" key="1">
    <source>
        <dbReference type="ARBA" id="ARBA00004571"/>
    </source>
</evidence>
<keyword evidence="5" id="KW-0812">Transmembrane</keyword>
<evidence type="ECO:0000256" key="9">
    <source>
        <dbReference type="ARBA" id="ARBA00023136"/>
    </source>
</evidence>
<dbReference type="Pfam" id="PF00593">
    <property type="entry name" value="TonB_dep_Rec_b-barrel"/>
    <property type="match status" value="1"/>
</dbReference>
<feature type="signal peptide" evidence="12">
    <location>
        <begin position="1"/>
        <end position="25"/>
    </location>
</feature>
<dbReference type="GO" id="GO:0006826">
    <property type="term" value="P:iron ion transport"/>
    <property type="evidence" value="ECO:0007669"/>
    <property type="project" value="UniProtKB-KW"/>
</dbReference>
<evidence type="ECO:0000256" key="7">
    <source>
        <dbReference type="ARBA" id="ARBA00023065"/>
    </source>
</evidence>
<keyword evidence="4" id="KW-0410">Iron transport</keyword>
<dbReference type="Pfam" id="PF07715">
    <property type="entry name" value="Plug"/>
    <property type="match status" value="1"/>
</dbReference>
<keyword evidence="10" id="KW-0998">Cell outer membrane</keyword>
<feature type="domain" description="TonB-dependent receptor-like beta-barrel" evidence="13">
    <location>
        <begin position="331"/>
        <end position="753"/>
    </location>
</feature>
<keyword evidence="12" id="KW-0732">Signal</keyword>
<dbReference type="InterPro" id="IPR036942">
    <property type="entry name" value="Beta-barrel_TonB_sf"/>
</dbReference>